<dbReference type="OrthoDB" id="436496at2759"/>
<feature type="compositionally biased region" description="Polar residues" evidence="1">
    <location>
        <begin position="507"/>
        <end position="516"/>
    </location>
</feature>
<dbReference type="RefSeq" id="XP_033444254.1">
    <property type="nucleotide sequence ID" value="XM_033590274.1"/>
</dbReference>
<feature type="region of interest" description="Disordered" evidence="1">
    <location>
        <begin position="360"/>
        <end position="382"/>
    </location>
</feature>
<dbReference type="EMBL" id="ML978998">
    <property type="protein sequence ID" value="KAF1924001.1"/>
    <property type="molecule type" value="Genomic_DNA"/>
</dbReference>
<dbReference type="AlphaFoldDB" id="A0A6A5R748"/>
<feature type="region of interest" description="Disordered" evidence="1">
    <location>
        <begin position="507"/>
        <end position="531"/>
    </location>
</feature>
<evidence type="ECO:0000256" key="1">
    <source>
        <dbReference type="SAM" id="MobiDB-lite"/>
    </source>
</evidence>
<sequence>MCLMLNPRTNWASKSVQRRFSISAQYPYDACQTSQRSTHTEGRSESEAAGENANTRTFHVNFHTCHRNTSHISTPIARMPTYRSINIALHSQFDMENLPEYYPATSPFAPALDHPTMAPLINDSTATCSVYIPALPGSQFWIVYSVSPPVPEGHYFLFKLYVDGEHVVSWSTGSENRWMGKTMFGLFDAGNGKTVEKRVLCFSAPDKEGRVKDGSMEIRVHRASGRRRVEREMDVYGKTGHATNAGGISLVNAGRAGPELPKRFYKFALTDPVDQPFATFRYSYRTWEQLRELGLLDNEYYAESEGNDMSVIEPEDGSTNGSGSKYAEGVMRIVYSEPEDMFKATDKSISVHDWVEEAHTTTTKEGNKHTATSFDGSIDSDNNIPHREIAASGTYVPRGAPSEVLTGSPQSLRGRSRLDTHRLSMPPAMKFHAPQPSSRPLPLPQKKDLTSFTAYRPHPAYPVEEWTVRTRSPVRWFRDGVTTPPLESRRGLGISGAGLMGVISSTWKRSGSSAQATREAEVEEGERSVSY</sequence>
<reference evidence="2" key="1">
    <citation type="journal article" date="2020" name="Stud. Mycol.">
        <title>101 Dothideomycetes genomes: a test case for predicting lifestyles and emergence of pathogens.</title>
        <authorList>
            <person name="Haridas S."/>
            <person name="Albert R."/>
            <person name="Binder M."/>
            <person name="Bloem J."/>
            <person name="Labutti K."/>
            <person name="Salamov A."/>
            <person name="Andreopoulos B."/>
            <person name="Baker S."/>
            <person name="Barry K."/>
            <person name="Bills G."/>
            <person name="Bluhm B."/>
            <person name="Cannon C."/>
            <person name="Castanera R."/>
            <person name="Culley D."/>
            <person name="Daum C."/>
            <person name="Ezra D."/>
            <person name="Gonzalez J."/>
            <person name="Henrissat B."/>
            <person name="Kuo A."/>
            <person name="Liang C."/>
            <person name="Lipzen A."/>
            <person name="Lutzoni F."/>
            <person name="Magnuson J."/>
            <person name="Mondo S."/>
            <person name="Nolan M."/>
            <person name="Ohm R."/>
            <person name="Pangilinan J."/>
            <person name="Park H.-J."/>
            <person name="Ramirez L."/>
            <person name="Alfaro M."/>
            <person name="Sun H."/>
            <person name="Tritt A."/>
            <person name="Yoshinaga Y."/>
            <person name="Zwiers L.-H."/>
            <person name="Turgeon B."/>
            <person name="Goodwin S."/>
            <person name="Spatafora J."/>
            <person name="Crous P."/>
            <person name="Grigoriev I."/>
        </authorList>
    </citation>
    <scope>NUCLEOTIDE SEQUENCE</scope>
    <source>
        <strain evidence="2">CBS 183.55</strain>
    </source>
</reference>
<gene>
    <name evidence="2" type="ORF">M421DRAFT_404251</name>
</gene>
<proteinExistence type="predicted"/>
<keyword evidence="3" id="KW-1185">Reference proteome</keyword>
<organism evidence="2 3">
    <name type="scientific">Didymella exigua CBS 183.55</name>
    <dbReference type="NCBI Taxonomy" id="1150837"/>
    <lineage>
        <taxon>Eukaryota</taxon>
        <taxon>Fungi</taxon>
        <taxon>Dikarya</taxon>
        <taxon>Ascomycota</taxon>
        <taxon>Pezizomycotina</taxon>
        <taxon>Dothideomycetes</taxon>
        <taxon>Pleosporomycetidae</taxon>
        <taxon>Pleosporales</taxon>
        <taxon>Pleosporineae</taxon>
        <taxon>Didymellaceae</taxon>
        <taxon>Didymella</taxon>
    </lineage>
</organism>
<evidence type="ECO:0000313" key="3">
    <source>
        <dbReference type="Proteomes" id="UP000800082"/>
    </source>
</evidence>
<name>A0A6A5R748_9PLEO</name>
<accession>A0A6A5R748</accession>
<protein>
    <submittedName>
        <fullName evidence="2">Uncharacterized protein</fullName>
    </submittedName>
</protein>
<feature type="region of interest" description="Disordered" evidence="1">
    <location>
        <begin position="31"/>
        <end position="53"/>
    </location>
</feature>
<dbReference type="Proteomes" id="UP000800082">
    <property type="component" value="Unassembled WGS sequence"/>
</dbReference>
<evidence type="ECO:0000313" key="2">
    <source>
        <dbReference type="EMBL" id="KAF1924001.1"/>
    </source>
</evidence>
<dbReference type="GeneID" id="54347935"/>